<comment type="subcellular location">
    <subcellularLocation>
        <location evidence="1">Nucleus</location>
        <location evidence="1">Nucleolus</location>
    </subcellularLocation>
</comment>
<feature type="region of interest" description="Disordered" evidence="7">
    <location>
        <begin position="222"/>
        <end position="278"/>
    </location>
</feature>
<feature type="region of interest" description="Disordered" evidence="7">
    <location>
        <begin position="306"/>
        <end position="327"/>
    </location>
</feature>
<keyword evidence="4" id="KW-0853">WD repeat</keyword>
<feature type="non-terminal residue" evidence="9">
    <location>
        <position position="327"/>
    </location>
</feature>
<feature type="region of interest" description="Disordered" evidence="7">
    <location>
        <begin position="81"/>
        <end position="117"/>
    </location>
</feature>
<dbReference type="EMBL" id="JAVXUP010001462">
    <property type="protein sequence ID" value="KAK3011341.1"/>
    <property type="molecule type" value="Genomic_DNA"/>
</dbReference>
<evidence type="ECO:0000256" key="3">
    <source>
        <dbReference type="ARBA" id="ARBA00022552"/>
    </source>
</evidence>
<dbReference type="Pfam" id="PF08145">
    <property type="entry name" value="BOP1NT"/>
    <property type="match status" value="1"/>
</dbReference>
<organism evidence="9 10">
    <name type="scientific">Escallonia herrerae</name>
    <dbReference type="NCBI Taxonomy" id="1293975"/>
    <lineage>
        <taxon>Eukaryota</taxon>
        <taxon>Viridiplantae</taxon>
        <taxon>Streptophyta</taxon>
        <taxon>Embryophyta</taxon>
        <taxon>Tracheophyta</taxon>
        <taxon>Spermatophyta</taxon>
        <taxon>Magnoliopsida</taxon>
        <taxon>eudicotyledons</taxon>
        <taxon>Gunneridae</taxon>
        <taxon>Pentapetalae</taxon>
        <taxon>asterids</taxon>
        <taxon>campanulids</taxon>
        <taxon>Escalloniales</taxon>
        <taxon>Escalloniaceae</taxon>
        <taxon>Escallonia</taxon>
    </lineage>
</organism>
<feature type="compositionally biased region" description="Acidic residues" evidence="7">
    <location>
        <begin position="242"/>
        <end position="265"/>
    </location>
</feature>
<dbReference type="InterPro" id="IPR012953">
    <property type="entry name" value="BOP1_N_dom"/>
</dbReference>
<evidence type="ECO:0000256" key="7">
    <source>
        <dbReference type="SAM" id="MobiDB-lite"/>
    </source>
</evidence>
<keyword evidence="2" id="KW-0690">Ribosome biogenesis</keyword>
<reference evidence="9" key="1">
    <citation type="submission" date="2022-12" db="EMBL/GenBank/DDBJ databases">
        <title>Draft genome assemblies for two species of Escallonia (Escalloniales).</title>
        <authorList>
            <person name="Chanderbali A."/>
            <person name="Dervinis C."/>
            <person name="Anghel I."/>
            <person name="Soltis D."/>
            <person name="Soltis P."/>
            <person name="Zapata F."/>
        </authorList>
    </citation>
    <scope>NUCLEOTIDE SEQUENCE</scope>
    <source>
        <strain evidence="9">UCBG64.0493</strain>
        <tissue evidence="9">Leaf</tissue>
    </source>
</reference>
<keyword evidence="10" id="KW-1185">Reference proteome</keyword>
<evidence type="ECO:0000259" key="8">
    <source>
        <dbReference type="Pfam" id="PF08145"/>
    </source>
</evidence>
<accession>A0AA89ATH0</accession>
<evidence type="ECO:0000313" key="9">
    <source>
        <dbReference type="EMBL" id="KAK3011341.1"/>
    </source>
</evidence>
<sequence>MEKLRLNLCFVSKASTTVFPVPKLTEHAAGNQLTSSRSRAKLTIDPRNLSKISWYFPPSYITLSSDFMRMIVSKENSPQVKSWKTKNELKEKDSGGEEEKEDRTRAERPEKIPTDDEEGRLQRLHLLAAWIELQEAFLSALVSDNGDVMEDEIRGPLETVGSTFTFNTAWISRKVLTMTGSEKMPEDNERWCWKFSIIHGSFKIDRTLRELGSGLSDILGDEGVANTSDGDGSSNDGGGDLSEGDQSESEEFAQGVEESDSSEDEVAPRNTIGDVPFEWYKDEEHIGYNISGKKLKKKERQDKLDSFLASADDPNGWRKVMDEPNDE</sequence>
<keyword evidence="3" id="KW-0698">rRNA processing</keyword>
<evidence type="ECO:0000256" key="6">
    <source>
        <dbReference type="ARBA" id="ARBA00023242"/>
    </source>
</evidence>
<dbReference type="PANTHER" id="PTHR17605:SF0">
    <property type="entry name" value="RIBOSOME BIOGENESIS PROTEIN BOP1"/>
    <property type="match status" value="1"/>
</dbReference>
<dbReference type="PANTHER" id="PTHR17605">
    <property type="entry name" value="RIBOSOME BIOGENESIS PROTEIN BOP1 BLOCK OF PROLIFERATION 1 PROTEIN"/>
    <property type="match status" value="1"/>
</dbReference>
<keyword evidence="5" id="KW-0677">Repeat</keyword>
<comment type="caution">
    <text evidence="9">The sequence shown here is derived from an EMBL/GenBank/DDBJ whole genome shotgun (WGS) entry which is preliminary data.</text>
</comment>
<dbReference type="InterPro" id="IPR028598">
    <property type="entry name" value="BOP1/Erb1"/>
</dbReference>
<feature type="domain" description="BOP1 N-terminal" evidence="8">
    <location>
        <begin position="280"/>
        <end position="326"/>
    </location>
</feature>
<dbReference type="Proteomes" id="UP001188597">
    <property type="component" value="Unassembled WGS sequence"/>
</dbReference>
<dbReference type="AlphaFoldDB" id="A0AA89ATH0"/>
<keyword evidence="6" id="KW-0539">Nucleus</keyword>
<gene>
    <name evidence="9" type="ORF">RJ639_011728</name>
</gene>
<proteinExistence type="predicted"/>
<dbReference type="GO" id="GO:0070545">
    <property type="term" value="C:PeBoW complex"/>
    <property type="evidence" value="ECO:0007669"/>
    <property type="project" value="TreeGrafter"/>
</dbReference>
<evidence type="ECO:0000256" key="1">
    <source>
        <dbReference type="ARBA" id="ARBA00004604"/>
    </source>
</evidence>
<feature type="compositionally biased region" description="Basic and acidic residues" evidence="7">
    <location>
        <begin position="315"/>
        <end position="327"/>
    </location>
</feature>
<evidence type="ECO:0000256" key="5">
    <source>
        <dbReference type="ARBA" id="ARBA00022737"/>
    </source>
</evidence>
<dbReference type="GO" id="GO:0000463">
    <property type="term" value="P:maturation of LSU-rRNA from tricistronic rRNA transcript (SSU-rRNA, 5.8S rRNA, LSU-rRNA)"/>
    <property type="evidence" value="ECO:0007669"/>
    <property type="project" value="TreeGrafter"/>
</dbReference>
<dbReference type="GO" id="GO:0030687">
    <property type="term" value="C:preribosome, large subunit precursor"/>
    <property type="evidence" value="ECO:0007669"/>
    <property type="project" value="TreeGrafter"/>
</dbReference>
<evidence type="ECO:0000313" key="10">
    <source>
        <dbReference type="Proteomes" id="UP001188597"/>
    </source>
</evidence>
<evidence type="ECO:0000256" key="2">
    <source>
        <dbReference type="ARBA" id="ARBA00022517"/>
    </source>
</evidence>
<protein>
    <recommendedName>
        <fullName evidence="8">BOP1 N-terminal domain-containing protein</fullName>
    </recommendedName>
</protein>
<dbReference type="GO" id="GO:0043021">
    <property type="term" value="F:ribonucleoprotein complex binding"/>
    <property type="evidence" value="ECO:0007669"/>
    <property type="project" value="TreeGrafter"/>
</dbReference>
<evidence type="ECO:0000256" key="4">
    <source>
        <dbReference type="ARBA" id="ARBA00022574"/>
    </source>
</evidence>
<feature type="compositionally biased region" description="Basic and acidic residues" evidence="7">
    <location>
        <begin position="85"/>
        <end position="114"/>
    </location>
</feature>
<name>A0AA89ATH0_9ASTE</name>